<keyword evidence="9" id="KW-0256">Endoplasmic reticulum</keyword>
<dbReference type="EMBL" id="CP058608">
    <property type="protein sequence ID" value="QLG73035.1"/>
    <property type="molecule type" value="Genomic_DNA"/>
</dbReference>
<feature type="transmembrane region" description="Helical" evidence="14">
    <location>
        <begin position="251"/>
        <end position="271"/>
    </location>
</feature>
<dbReference type="RefSeq" id="XP_037144762.1">
    <property type="nucleotide sequence ID" value="XM_037288867.1"/>
</dbReference>
<dbReference type="Proteomes" id="UP000509704">
    <property type="component" value="Chromosome 5"/>
</dbReference>
<organism evidence="15 16">
    <name type="scientific">Zygotorulaspora mrakii</name>
    <name type="common">Zygosaccharomyces mrakii</name>
    <dbReference type="NCBI Taxonomy" id="42260"/>
    <lineage>
        <taxon>Eukaryota</taxon>
        <taxon>Fungi</taxon>
        <taxon>Dikarya</taxon>
        <taxon>Ascomycota</taxon>
        <taxon>Saccharomycotina</taxon>
        <taxon>Saccharomycetes</taxon>
        <taxon>Saccharomycetales</taxon>
        <taxon>Saccharomycetaceae</taxon>
        <taxon>Zygotorulaspora</taxon>
    </lineage>
</organism>
<dbReference type="PIRSF" id="PIRSF028810">
    <property type="entry name" value="Alpha1_2_glucosyltferase_Alg10"/>
    <property type="match status" value="1"/>
</dbReference>
<keyword evidence="10 14" id="KW-1133">Transmembrane helix</keyword>
<keyword evidence="7" id="KW-0808">Transferase</keyword>
<dbReference type="PANTHER" id="PTHR12989">
    <property type="entry name" value="ALPHA-1,2-GLUCOSYLTRANSFERASE ALG10"/>
    <property type="match status" value="1"/>
</dbReference>
<proteinExistence type="inferred from homology"/>
<comment type="caution">
    <text evidence="14">Lacks conserved residue(s) required for the propagation of feature annotation.</text>
</comment>
<feature type="transmembrane region" description="Helical" evidence="14">
    <location>
        <begin position="193"/>
        <end position="222"/>
    </location>
</feature>
<feature type="transmembrane region" description="Helical" evidence="14">
    <location>
        <begin position="169"/>
        <end position="187"/>
    </location>
</feature>
<protein>
    <recommendedName>
        <fullName evidence="5 14">Dol-P-Glc:Glc(2)Man(9)GlcNAc(2)-PP-Dol alpha-1,2-glucosyltransferase</fullName>
        <ecNumber evidence="4 14">2.4.1.256</ecNumber>
    </recommendedName>
</protein>
<feature type="transmembrane region" description="Helical" evidence="14">
    <location>
        <begin position="487"/>
        <end position="506"/>
    </location>
</feature>
<comment type="function">
    <text evidence="12">Dol-P-Glc:Glc(2)Man(9)GlcNAc(2)-PP-Dol alpha-1,2-glucosyltransferase that operates in the biosynthetic pathway of dolichol-linked oligosaccharides, the glycan precursors employed in protein asparagine (N)-glycosylation. The assembly of dolichol-linked oligosaccharides begins on the cytosolic side of the endoplasmic reticulum membrane and finishes in its lumen. The sequential addition of sugars to dolichol pyrophosphate produces dolichol-linked oligosaccharides containing fourteen sugars, including two GlcNAcs, nine mannoses and three glucoses. Once assembled, the oligosaccharide is transferred from the lipid to nascent proteins by oligosaccharyltransferases. In the lumen of the endoplasmic reticulum, adds the third and last glucose residue from dolichyl phosphate glucose (Dol-P-Glc) onto the lipid-linked oligosaccharide intermediate Glc(2)Man(9)GlcNAc(2)-PP-Dol to produce Glc(3)Man(9)GlcNAc(2)-PP-Dol.</text>
</comment>
<evidence type="ECO:0000256" key="6">
    <source>
        <dbReference type="ARBA" id="ARBA00022676"/>
    </source>
</evidence>
<dbReference type="GO" id="GO:0006488">
    <property type="term" value="P:dolichol-linked oligosaccharide biosynthetic process"/>
    <property type="evidence" value="ECO:0007669"/>
    <property type="project" value="UniProtKB-UniRule"/>
</dbReference>
<feature type="transmembrane region" description="Helical" evidence="14">
    <location>
        <begin position="412"/>
        <end position="433"/>
    </location>
</feature>
<evidence type="ECO:0000256" key="13">
    <source>
        <dbReference type="ARBA" id="ARBA00048064"/>
    </source>
</evidence>
<evidence type="ECO:0000256" key="11">
    <source>
        <dbReference type="ARBA" id="ARBA00023136"/>
    </source>
</evidence>
<comment type="similarity">
    <text evidence="3 14">Belongs to the ALG10 glucosyltransferase family.</text>
</comment>
<dbReference type="GO" id="GO:0106073">
    <property type="term" value="F:dolichyl pyrophosphate Glc2Man9GlcNAc2 alpha-1,2-glucosyltransferase activity"/>
    <property type="evidence" value="ECO:0007669"/>
    <property type="project" value="UniProtKB-UniRule"/>
</dbReference>
<dbReference type="InterPro" id="IPR016900">
    <property type="entry name" value="Alg10"/>
</dbReference>
<dbReference type="OrthoDB" id="4769at2759"/>
<evidence type="ECO:0000313" key="16">
    <source>
        <dbReference type="Proteomes" id="UP000509704"/>
    </source>
</evidence>
<dbReference type="AlphaFoldDB" id="A0A7H9B2Z4"/>
<dbReference type="KEGG" id="zmk:HG535_0E01190"/>
<gene>
    <name evidence="15" type="ORF">HG535_0E01190</name>
</gene>
<dbReference type="PANTHER" id="PTHR12989:SF10">
    <property type="entry name" value="DOL-P-GLC:GLC(2)MAN(9)GLCNAC(2)-PP-DOL ALPHA-1,2-GLUCOSYLTRANSFERASE-RELATED"/>
    <property type="match status" value="1"/>
</dbReference>
<evidence type="ECO:0000256" key="9">
    <source>
        <dbReference type="ARBA" id="ARBA00022824"/>
    </source>
</evidence>
<evidence type="ECO:0000256" key="3">
    <source>
        <dbReference type="ARBA" id="ARBA00010600"/>
    </source>
</evidence>
<evidence type="ECO:0000256" key="4">
    <source>
        <dbReference type="ARBA" id="ARBA00011967"/>
    </source>
</evidence>
<dbReference type="EC" id="2.4.1.256" evidence="4 14"/>
<keyword evidence="6 14" id="KW-0328">Glycosyltransferase</keyword>
<evidence type="ECO:0000256" key="12">
    <source>
        <dbReference type="ARBA" id="ARBA00044727"/>
    </source>
</evidence>
<dbReference type="UniPathway" id="UPA00378"/>
<evidence type="ECO:0000313" key="15">
    <source>
        <dbReference type="EMBL" id="QLG73035.1"/>
    </source>
</evidence>
<evidence type="ECO:0000256" key="14">
    <source>
        <dbReference type="PIRNR" id="PIRNR028810"/>
    </source>
</evidence>
<dbReference type="GeneID" id="59236777"/>
<reference evidence="15 16" key="1">
    <citation type="submission" date="2020-07" db="EMBL/GenBank/DDBJ databases">
        <title>The yeast mating-type switching endonuclease HO is a domesticated member of an unorthodox homing genetic element family.</title>
        <authorList>
            <person name="Coughlan A.Y."/>
            <person name="Lombardi L."/>
            <person name="Braun-Galleani S."/>
            <person name="Martos A.R."/>
            <person name="Galeote V."/>
            <person name="Bigey F."/>
            <person name="Dequin S."/>
            <person name="Byrne K.P."/>
            <person name="Wolfe K.H."/>
        </authorList>
    </citation>
    <scope>NUCLEOTIDE SEQUENCE [LARGE SCALE GENOMIC DNA]</scope>
    <source>
        <strain evidence="15 16">NRRL Y-6702</strain>
    </source>
</reference>
<evidence type="ECO:0000256" key="2">
    <source>
        <dbReference type="ARBA" id="ARBA00004922"/>
    </source>
</evidence>
<comment type="pathway">
    <text evidence="2">Protein modification; protein glycosylation.</text>
</comment>
<feature type="transmembrane region" description="Helical" evidence="14">
    <location>
        <begin position="113"/>
        <end position="134"/>
    </location>
</feature>
<evidence type="ECO:0000256" key="7">
    <source>
        <dbReference type="ARBA" id="ARBA00022679"/>
    </source>
</evidence>
<keyword evidence="16" id="KW-1185">Reference proteome</keyword>
<sequence length="519" mass="60886">MSGHPVKSDDLKDAPPQLISPGIQRQLEKEVVTGFLTNIAIYPLLVTYFLLTFYYVSTKVVPYEFIDERFHIGQTLQYISGNWNTWDPKITTPPGLYILGCLEYKFFRIFTSWSTLTILRIVNLFGGIFVLPVMVLRPLFLFNAIGFWPIALMSFPLMATYYYLYYTDIWSTIFILQALTFVLTLPYGPTVSIWLSALCAGISCLFRQTNIIWTAFIMVLAVERRAMIQKQFNTHTLNNYLKLFIHSIDDFTSIVLPYAVDFVLFLVYIIWNRGITLGDKSNHNAGFQLVQIFYCFMFICFFSLPLWFSGSFLQLYKRRCQLKPVRVFFEVLGIMIVIRFFTKVHPFLLADNRHYTFYLFKRFIGSRRKLIKYVLMAPVYHFSTFVYMEVFRPSQLVFEPIVPLPLKDPVDLPIQLTHISWTALIACTFVTIVPSPLFEPRYYILPFYFWRIFVTCSAEPILGELVPSEEGEIAVTIASTKRLFLEFAWFMLINAISLIIFMRRAFTWETELFPQRIIW</sequence>
<keyword evidence="8 14" id="KW-0812">Transmembrane</keyword>
<feature type="transmembrane region" description="Helical" evidence="14">
    <location>
        <begin position="291"/>
        <end position="315"/>
    </location>
</feature>
<evidence type="ECO:0000256" key="5">
    <source>
        <dbReference type="ARBA" id="ARBA00018512"/>
    </source>
</evidence>
<feature type="transmembrane region" description="Helical" evidence="14">
    <location>
        <begin position="35"/>
        <end position="56"/>
    </location>
</feature>
<name>A0A7H9B2Z4_ZYGMR</name>
<evidence type="ECO:0000256" key="10">
    <source>
        <dbReference type="ARBA" id="ARBA00022989"/>
    </source>
</evidence>
<dbReference type="Pfam" id="PF04922">
    <property type="entry name" value="DIE2_ALG10"/>
    <property type="match status" value="1"/>
</dbReference>
<keyword evidence="11 14" id="KW-0472">Membrane</keyword>
<comment type="catalytic activity">
    <reaction evidence="13">
        <text>an alpha-D-Glc-(1-&gt;3)-alpha-D-Glc-(1-&gt;3)-alpha-D-Man-(1-&gt;2)-alpha-D-Man-(1-&gt;2)-alpha-D-Man-(1-&gt;3)-[alpha-D-Man-(1-&gt;2)-alpha-D-Man-(1-&gt;3)-[alpha-D-Man-(1-&gt;2)-alpha-D-Man-(1-&gt;6)]-alpha-D-Man-(1-&gt;6)]-beta-D-Man-(1-&gt;4)-beta-D-GlcNAc-(1-&gt;4)-alpha-D-GlcNAc-diphospho-di-trans,poly-cis-dolichol + a di-trans,poly-cis-dolichyl beta-D-glucosyl phosphate = a alpha-D-Glc-(1-&gt;2)-alpha-D-Glc-(1-&gt;3)-alpha-D-Glc-(1-&gt;3)-alpha-D-Man-(1-&gt;2)-alpha-D-Man-(1-&gt;2)-alpha-D-Man-(1-&gt;3)-[alpha-D-Man-(1-&gt;2)-alpha-D-Man-(1-&gt;3)-[alpha-D-Man-(1-&gt;2)-alpha-D-Man-(1-&gt;6)]-alpha-D-Man-(1-&gt;6)]-beta-D-Man-(1-&gt;4)-beta-D-GlcNAc-(1-&gt;4)-alpha-D-GlcNAc-diphospho-di-trans,poly-cis-dolichol + a di-trans,poly-cis-dolichyl phosphate + H(+)</text>
        <dbReference type="Rhea" id="RHEA:29543"/>
        <dbReference type="Rhea" id="RHEA-COMP:19498"/>
        <dbReference type="Rhea" id="RHEA-COMP:19502"/>
        <dbReference type="Rhea" id="RHEA-COMP:19512"/>
        <dbReference type="Rhea" id="RHEA-COMP:19522"/>
        <dbReference type="ChEBI" id="CHEBI:15378"/>
        <dbReference type="ChEBI" id="CHEBI:57525"/>
        <dbReference type="ChEBI" id="CHEBI:57683"/>
        <dbReference type="ChEBI" id="CHEBI:132522"/>
        <dbReference type="ChEBI" id="CHEBI:132523"/>
        <dbReference type="EC" id="2.4.1.256"/>
    </reaction>
    <physiologicalReaction direction="left-to-right" evidence="13">
        <dbReference type="Rhea" id="RHEA:29544"/>
    </physiologicalReaction>
</comment>
<evidence type="ECO:0000256" key="8">
    <source>
        <dbReference type="ARBA" id="ARBA00022692"/>
    </source>
</evidence>
<evidence type="ECO:0000256" key="1">
    <source>
        <dbReference type="ARBA" id="ARBA00004477"/>
    </source>
</evidence>
<feature type="transmembrane region" description="Helical" evidence="14">
    <location>
        <begin position="140"/>
        <end position="162"/>
    </location>
</feature>
<comment type="subcellular location">
    <subcellularLocation>
        <location evidence="1">Endoplasmic reticulum membrane</location>
        <topology evidence="1">Multi-pass membrane protein</topology>
    </subcellularLocation>
</comment>
<dbReference type="GO" id="GO:0005789">
    <property type="term" value="C:endoplasmic reticulum membrane"/>
    <property type="evidence" value="ECO:0007669"/>
    <property type="project" value="UniProtKB-SubCell"/>
</dbReference>
<accession>A0A7H9B2Z4</accession>
<feature type="transmembrane region" description="Helical" evidence="14">
    <location>
        <begin position="327"/>
        <end position="350"/>
    </location>
</feature>